<keyword evidence="1" id="KW-0067">ATP-binding</keyword>
<keyword evidence="4" id="KW-1185">Reference proteome</keyword>
<name>A0ABM8AWM6_9BACT</name>
<dbReference type="SUPFAM" id="SSF56059">
    <property type="entry name" value="Glutathione synthetase ATP-binding domain-like"/>
    <property type="match status" value="1"/>
</dbReference>
<sequence>MDELHFTNIHLDPTVTYFLFIGELKAYGLNKFVAKALEREFNTPFKAISIAPDLIDTTAFNNLAVFNPTAKAEIEAAGRKVAYRTPMSIFSDKLSKSAYINSLLKTLLEQQDHVFVWMFESRPELNLGHKDMVTLLGPKADLIEHLNDKTWQYETFSKVAPVVDFMICCGSEALEQGLKELGERSPHGMFVSASHSAGGAQSMVCQCADDALGRFTCPETHYLISGYTPHTHDPTVLAVVGNDSEVYVAGVADMNIVDGNKFRGSTFPSVLPASVQTDLRDYTAAIGRELGKLGFRGIYGCDYIVTQNEDIFFIEVNARKQGTTMEFCSALEQLLPKGAPSLFDMEAHAVLHDKLPTDKKEPDFDAIINGNLHWGTFNHKVETDVVTTSEIKQSLPERTLFAQTAVDGLHGHIVLEHTGENVLVKAGTFLGRVAAVAATRKDMLQELKKGTNRLAESIVNRETNRY</sequence>
<dbReference type="Proteomes" id="UP001317742">
    <property type="component" value="Chromosome"/>
</dbReference>
<organism evidence="3 4">
    <name type="scientific">Pseudodesulfovibrio nedwellii</name>
    <dbReference type="NCBI Taxonomy" id="2973072"/>
    <lineage>
        <taxon>Bacteria</taxon>
        <taxon>Pseudomonadati</taxon>
        <taxon>Thermodesulfobacteriota</taxon>
        <taxon>Desulfovibrionia</taxon>
        <taxon>Desulfovibrionales</taxon>
        <taxon>Desulfovibrionaceae</taxon>
    </lineage>
</organism>
<dbReference type="PROSITE" id="PS50975">
    <property type="entry name" value="ATP_GRASP"/>
    <property type="match status" value="1"/>
</dbReference>
<gene>
    <name evidence="3" type="ORF">SYK_01650</name>
</gene>
<reference evidence="3 4" key="1">
    <citation type="submission" date="2022-08" db="EMBL/GenBank/DDBJ databases">
        <title>Genome Sequence of the sulphate-reducing bacterium, Pseudodesulfovibrio sp. SYK.</title>
        <authorList>
            <person name="Kondo R."/>
            <person name="Kataoka T."/>
        </authorList>
    </citation>
    <scope>NUCLEOTIDE SEQUENCE [LARGE SCALE GENOMIC DNA]</scope>
    <source>
        <strain evidence="3 4">SYK</strain>
    </source>
</reference>
<proteinExistence type="predicted"/>
<protein>
    <recommendedName>
        <fullName evidence="2">ATP-grasp domain-containing protein</fullName>
    </recommendedName>
</protein>
<dbReference type="RefSeq" id="WP_281761736.1">
    <property type="nucleotide sequence ID" value="NZ_AP026709.1"/>
</dbReference>
<keyword evidence="1" id="KW-0547">Nucleotide-binding</keyword>
<evidence type="ECO:0000313" key="3">
    <source>
        <dbReference type="EMBL" id="BDQ35805.1"/>
    </source>
</evidence>
<evidence type="ECO:0000256" key="1">
    <source>
        <dbReference type="PROSITE-ProRule" id="PRU00409"/>
    </source>
</evidence>
<dbReference type="EMBL" id="AP026709">
    <property type="protein sequence ID" value="BDQ35805.1"/>
    <property type="molecule type" value="Genomic_DNA"/>
</dbReference>
<accession>A0ABM8AWM6</accession>
<feature type="domain" description="ATP-grasp" evidence="2">
    <location>
        <begin position="152"/>
        <end position="351"/>
    </location>
</feature>
<evidence type="ECO:0000313" key="4">
    <source>
        <dbReference type="Proteomes" id="UP001317742"/>
    </source>
</evidence>
<evidence type="ECO:0000259" key="2">
    <source>
        <dbReference type="PROSITE" id="PS50975"/>
    </source>
</evidence>
<dbReference type="InterPro" id="IPR011761">
    <property type="entry name" value="ATP-grasp"/>
</dbReference>
<dbReference type="Gene3D" id="3.30.470.20">
    <property type="entry name" value="ATP-grasp fold, B domain"/>
    <property type="match status" value="1"/>
</dbReference>